<protein>
    <submittedName>
        <fullName evidence="4">Ferric-dicitrate binding protein FerR (Iron transport regulator)</fullName>
    </submittedName>
</protein>
<evidence type="ECO:0000259" key="2">
    <source>
        <dbReference type="Pfam" id="PF04773"/>
    </source>
</evidence>
<keyword evidence="1" id="KW-0812">Transmembrane</keyword>
<dbReference type="Gene3D" id="2.60.120.1440">
    <property type="match status" value="1"/>
</dbReference>
<name>A0A327VNQ3_9BACT</name>
<comment type="caution">
    <text evidence="4">The sequence shown here is derived from an EMBL/GenBank/DDBJ whole genome shotgun (WGS) entry which is preliminary data.</text>
</comment>
<evidence type="ECO:0000256" key="1">
    <source>
        <dbReference type="SAM" id="Phobius"/>
    </source>
</evidence>
<dbReference type="GO" id="GO:0016989">
    <property type="term" value="F:sigma factor antagonist activity"/>
    <property type="evidence" value="ECO:0007669"/>
    <property type="project" value="TreeGrafter"/>
</dbReference>
<dbReference type="Pfam" id="PF16344">
    <property type="entry name" value="FecR_C"/>
    <property type="match status" value="1"/>
</dbReference>
<proteinExistence type="predicted"/>
<evidence type="ECO:0000259" key="3">
    <source>
        <dbReference type="Pfam" id="PF16344"/>
    </source>
</evidence>
<dbReference type="InterPro" id="IPR006860">
    <property type="entry name" value="FecR"/>
</dbReference>
<keyword evidence="5" id="KW-1185">Reference proteome</keyword>
<feature type="domain" description="FecR protein" evidence="2">
    <location>
        <begin position="130"/>
        <end position="215"/>
    </location>
</feature>
<gene>
    <name evidence="4" type="ORF">CLV59_11083</name>
</gene>
<dbReference type="PANTHER" id="PTHR30273">
    <property type="entry name" value="PERIPLASMIC SIGNAL SENSOR AND SIGMA FACTOR ACTIVATOR FECR-RELATED"/>
    <property type="match status" value="1"/>
</dbReference>
<reference evidence="4 5" key="1">
    <citation type="submission" date="2018-06" db="EMBL/GenBank/DDBJ databases">
        <title>Genomic Encyclopedia of Archaeal and Bacterial Type Strains, Phase II (KMG-II): from individual species to whole genera.</title>
        <authorList>
            <person name="Goeker M."/>
        </authorList>
    </citation>
    <scope>NUCLEOTIDE SEQUENCE [LARGE SCALE GENOMIC DNA]</scope>
    <source>
        <strain evidence="4 5">DSM 29821</strain>
    </source>
</reference>
<feature type="domain" description="Protein FecR C-terminal" evidence="3">
    <location>
        <begin position="257"/>
        <end position="321"/>
    </location>
</feature>
<dbReference type="RefSeq" id="WP_111594942.1">
    <property type="nucleotide sequence ID" value="NZ_QLMA01000010.1"/>
</dbReference>
<dbReference type="Pfam" id="PF04773">
    <property type="entry name" value="FecR"/>
    <property type="match status" value="1"/>
</dbReference>
<dbReference type="EMBL" id="QLMA01000010">
    <property type="protein sequence ID" value="RAJ75037.1"/>
    <property type="molecule type" value="Genomic_DNA"/>
</dbReference>
<sequence>MIPSFSDEALYTLLCKYLLDEADEEERAWVNSWLTDHEDNVQLLEALRKVLDTAAAQQYAIPANTDSSWNQLYSRMTTEEQPDAEPILTPVRNFSWSTFLKVAAVLLVLVGVGGWFLATRPAARYNGPVAATLEDGSKIELKGDASSLSVAKGFNDKNRKVVLKGSAVFDIAANATQPFIVSLGHTEVKVLGTRFTVNYEPNKSVLQVHVSSGKVMVIDHSRSDSVILTEGMLLQQDAQKPDFRIAAHVLDPENKSLAFRNVPLEEVLQSVTAVYDVKVVVDNTSLLKLSIDSDLTGAPIDSVMETLARSINVQWEKTGDRQYRLFERR</sequence>
<keyword evidence="1" id="KW-0472">Membrane</keyword>
<feature type="transmembrane region" description="Helical" evidence="1">
    <location>
        <begin position="98"/>
        <end position="118"/>
    </location>
</feature>
<dbReference type="InterPro" id="IPR032508">
    <property type="entry name" value="FecR_C"/>
</dbReference>
<keyword evidence="1" id="KW-1133">Transmembrane helix</keyword>
<evidence type="ECO:0000313" key="4">
    <source>
        <dbReference type="EMBL" id="RAJ75037.1"/>
    </source>
</evidence>
<organism evidence="4 5">
    <name type="scientific">Chitinophaga dinghuensis</name>
    <dbReference type="NCBI Taxonomy" id="1539050"/>
    <lineage>
        <taxon>Bacteria</taxon>
        <taxon>Pseudomonadati</taxon>
        <taxon>Bacteroidota</taxon>
        <taxon>Chitinophagia</taxon>
        <taxon>Chitinophagales</taxon>
        <taxon>Chitinophagaceae</taxon>
        <taxon>Chitinophaga</taxon>
    </lineage>
</organism>
<dbReference type="InterPro" id="IPR012373">
    <property type="entry name" value="Ferrdict_sens_TM"/>
</dbReference>
<dbReference type="AlphaFoldDB" id="A0A327VNQ3"/>
<evidence type="ECO:0000313" key="5">
    <source>
        <dbReference type="Proteomes" id="UP000249819"/>
    </source>
</evidence>
<accession>A0A327VNQ3</accession>
<dbReference type="PIRSF" id="PIRSF018266">
    <property type="entry name" value="FecR"/>
    <property type="match status" value="1"/>
</dbReference>
<dbReference type="Proteomes" id="UP000249819">
    <property type="component" value="Unassembled WGS sequence"/>
</dbReference>
<dbReference type="Gene3D" id="3.55.50.30">
    <property type="match status" value="1"/>
</dbReference>
<dbReference type="OrthoDB" id="641176at2"/>
<dbReference type="PANTHER" id="PTHR30273:SF2">
    <property type="entry name" value="PROTEIN FECR"/>
    <property type="match status" value="1"/>
</dbReference>